<name>A0ACA9NCD6_9GLOM</name>
<reference evidence="1" key="1">
    <citation type="submission" date="2021-06" db="EMBL/GenBank/DDBJ databases">
        <authorList>
            <person name="Kallberg Y."/>
            <person name="Tangrot J."/>
            <person name="Rosling A."/>
        </authorList>
    </citation>
    <scope>NUCLEOTIDE SEQUENCE</scope>
    <source>
        <strain evidence="1">CL356</strain>
    </source>
</reference>
<keyword evidence="2" id="KW-1185">Reference proteome</keyword>
<accession>A0ACA9NCD6</accession>
<comment type="caution">
    <text evidence="1">The sequence shown here is derived from an EMBL/GenBank/DDBJ whole genome shotgun (WGS) entry which is preliminary data.</text>
</comment>
<proteinExistence type="predicted"/>
<gene>
    <name evidence="1" type="ORF">ACOLOM_LOCUS8097</name>
</gene>
<organism evidence="1 2">
    <name type="scientific">Acaulospora colombiana</name>
    <dbReference type="NCBI Taxonomy" id="27376"/>
    <lineage>
        <taxon>Eukaryota</taxon>
        <taxon>Fungi</taxon>
        <taxon>Fungi incertae sedis</taxon>
        <taxon>Mucoromycota</taxon>
        <taxon>Glomeromycotina</taxon>
        <taxon>Glomeromycetes</taxon>
        <taxon>Diversisporales</taxon>
        <taxon>Acaulosporaceae</taxon>
        <taxon>Acaulospora</taxon>
    </lineage>
</organism>
<dbReference type="EMBL" id="CAJVPT010020094">
    <property type="protein sequence ID" value="CAG8645922.1"/>
    <property type="molecule type" value="Genomic_DNA"/>
</dbReference>
<protein>
    <submittedName>
        <fullName evidence="1">17342_t:CDS:1</fullName>
    </submittedName>
</protein>
<evidence type="ECO:0000313" key="1">
    <source>
        <dbReference type="EMBL" id="CAG8645922.1"/>
    </source>
</evidence>
<sequence>MHTALCERLARRYEGTGNTGDILERYFGDVGVLAISIRIRRRRADGQAGQVPDVSR</sequence>
<dbReference type="Proteomes" id="UP000789525">
    <property type="component" value="Unassembled WGS sequence"/>
</dbReference>
<evidence type="ECO:0000313" key="2">
    <source>
        <dbReference type="Proteomes" id="UP000789525"/>
    </source>
</evidence>